<dbReference type="Proteomes" id="UP000762676">
    <property type="component" value="Unassembled WGS sequence"/>
</dbReference>
<protein>
    <recommendedName>
        <fullName evidence="3">MAM domain-containing protein</fullName>
    </recommendedName>
</protein>
<evidence type="ECO:0000313" key="1">
    <source>
        <dbReference type="EMBL" id="GFS25531.1"/>
    </source>
</evidence>
<name>A0AAV4JT71_9GAST</name>
<reference evidence="1 2" key="1">
    <citation type="journal article" date="2021" name="Elife">
        <title>Chloroplast acquisition without the gene transfer in kleptoplastic sea slugs, Plakobranchus ocellatus.</title>
        <authorList>
            <person name="Maeda T."/>
            <person name="Takahashi S."/>
            <person name="Yoshida T."/>
            <person name="Shimamura S."/>
            <person name="Takaki Y."/>
            <person name="Nagai Y."/>
            <person name="Toyoda A."/>
            <person name="Suzuki Y."/>
            <person name="Arimoto A."/>
            <person name="Ishii H."/>
            <person name="Satoh N."/>
            <person name="Nishiyama T."/>
            <person name="Hasebe M."/>
            <person name="Maruyama T."/>
            <person name="Minagawa J."/>
            <person name="Obokata J."/>
            <person name="Shigenobu S."/>
        </authorList>
    </citation>
    <scope>NUCLEOTIDE SEQUENCE [LARGE SCALE GENOMIC DNA]</scope>
</reference>
<evidence type="ECO:0008006" key="3">
    <source>
        <dbReference type="Google" id="ProtNLM"/>
    </source>
</evidence>
<keyword evidence="2" id="KW-1185">Reference proteome</keyword>
<dbReference type="AlphaFoldDB" id="A0AAV4JT71"/>
<dbReference type="EMBL" id="BMAT01010370">
    <property type="protein sequence ID" value="GFS25531.1"/>
    <property type="molecule type" value="Genomic_DNA"/>
</dbReference>
<sequence length="77" mass="8256">MEITGLSQHKNSSGLLPLHMTIGWKEPTEGACELDGHNGSGWRVATEKSGRLVSRRTHVMSDSLATVGVPSSRNSLV</sequence>
<comment type="caution">
    <text evidence="1">The sequence shown here is derived from an EMBL/GenBank/DDBJ whole genome shotgun (WGS) entry which is preliminary data.</text>
</comment>
<accession>A0AAV4JT71</accession>
<proteinExistence type="predicted"/>
<organism evidence="1 2">
    <name type="scientific">Elysia marginata</name>
    <dbReference type="NCBI Taxonomy" id="1093978"/>
    <lineage>
        <taxon>Eukaryota</taxon>
        <taxon>Metazoa</taxon>
        <taxon>Spiralia</taxon>
        <taxon>Lophotrochozoa</taxon>
        <taxon>Mollusca</taxon>
        <taxon>Gastropoda</taxon>
        <taxon>Heterobranchia</taxon>
        <taxon>Euthyneura</taxon>
        <taxon>Panpulmonata</taxon>
        <taxon>Sacoglossa</taxon>
        <taxon>Placobranchoidea</taxon>
        <taxon>Plakobranchidae</taxon>
        <taxon>Elysia</taxon>
    </lineage>
</organism>
<gene>
    <name evidence="1" type="ORF">ElyMa_005186200</name>
</gene>
<evidence type="ECO:0000313" key="2">
    <source>
        <dbReference type="Proteomes" id="UP000762676"/>
    </source>
</evidence>